<dbReference type="Pfam" id="PF00462">
    <property type="entry name" value="Glutaredoxin"/>
    <property type="match status" value="1"/>
</dbReference>
<evidence type="ECO:0000259" key="6">
    <source>
        <dbReference type="Pfam" id="PF00462"/>
    </source>
</evidence>
<dbReference type="RefSeq" id="XP_021338581.1">
    <property type="nucleotide sequence ID" value="XM_021482012.1"/>
</dbReference>
<dbReference type="InterPro" id="IPR033658">
    <property type="entry name" value="GRX_PICOT-like"/>
</dbReference>
<gene>
    <name evidence="7" type="ORF">BMR1_03g02100</name>
</gene>
<reference evidence="7 8" key="3">
    <citation type="journal article" date="2016" name="Sci. Rep.">
        <title>Genome-wide diversity and gene expression profiling of Babesia microti isolates identify polymorphic genes that mediate host-pathogen interactions.</title>
        <authorList>
            <person name="Silva J.C."/>
            <person name="Cornillot E."/>
            <person name="McCracken C."/>
            <person name="Usmani-Brown S."/>
            <person name="Dwivedi A."/>
            <person name="Ifeonu O.O."/>
            <person name="Crabtree J."/>
            <person name="Gotia H.T."/>
            <person name="Virji A.Z."/>
            <person name="Reynes C."/>
            <person name="Colinge J."/>
            <person name="Kumar V."/>
            <person name="Lawres L."/>
            <person name="Pazzi J.E."/>
            <person name="Pablo J.V."/>
            <person name="Hung C."/>
            <person name="Brancato J."/>
            <person name="Kumari P."/>
            <person name="Orvis J."/>
            <person name="Tretina K."/>
            <person name="Chibucos M."/>
            <person name="Ott S."/>
            <person name="Sadzewicz L."/>
            <person name="Sengamalay N."/>
            <person name="Shetty A.C."/>
            <person name="Su Q."/>
            <person name="Tallon L."/>
            <person name="Fraser C.M."/>
            <person name="Frutos R."/>
            <person name="Molina D.M."/>
            <person name="Krause P.J."/>
            <person name="Ben Mamoun C."/>
        </authorList>
    </citation>
    <scope>NUCLEOTIDE SEQUENCE [LARGE SCALE GENOMIC DNA]</scope>
    <source>
        <strain evidence="7 8">RI</strain>
    </source>
</reference>
<dbReference type="VEuPathDB" id="PiroplasmaDB:BMR1_03g02100"/>
<dbReference type="GO" id="GO:0051537">
    <property type="term" value="F:2 iron, 2 sulfur cluster binding"/>
    <property type="evidence" value="ECO:0007669"/>
    <property type="project" value="UniProtKB-KW"/>
</dbReference>
<keyword evidence="5" id="KW-0676">Redox-active center</keyword>
<feature type="domain" description="Glutaredoxin" evidence="6">
    <location>
        <begin position="120"/>
        <end position="184"/>
    </location>
</feature>
<evidence type="ECO:0000313" key="8">
    <source>
        <dbReference type="Proteomes" id="UP000002899"/>
    </source>
</evidence>
<sequence>MQVNSPSELDNLLKNSKHIVVLHIFDSNTSNKSQLNDIFQSLSKDYPKLGFYHISHELASQINVLENFSSVPIVLFCLGGFPLNAVPTHSPGSIVAQAREWAELVSPRDKLEQLLTDNKIIIFMKGTKANPFCKFSRRVVDIMNSLQVEYETFNILDDEIMRIYLKAYSNWPTYPQLYFNGELIGGHDIIVELYDSGELTNLLKN</sequence>
<dbReference type="KEGG" id="bmic:BMR1_03g02100"/>
<dbReference type="PANTHER" id="PTHR10293:SF16">
    <property type="entry name" value="GLUTAREDOXIN-RELATED PROTEIN 5, MITOCHONDRIAL"/>
    <property type="match status" value="1"/>
</dbReference>
<dbReference type="AlphaFoldDB" id="A0A1R4ABM3"/>
<evidence type="ECO:0000313" key="7">
    <source>
        <dbReference type="EMBL" id="SJK86421.1"/>
    </source>
</evidence>
<dbReference type="Gene3D" id="3.40.30.10">
    <property type="entry name" value="Glutaredoxin"/>
    <property type="match status" value="1"/>
</dbReference>
<dbReference type="GeneID" id="24425061"/>
<keyword evidence="2" id="KW-0479">Metal-binding</keyword>
<dbReference type="GO" id="GO:0005739">
    <property type="term" value="C:mitochondrion"/>
    <property type="evidence" value="ECO:0007669"/>
    <property type="project" value="UniProtKB-ARBA"/>
</dbReference>
<dbReference type="PROSITE" id="PS51354">
    <property type="entry name" value="GLUTAREDOXIN_2"/>
    <property type="match status" value="1"/>
</dbReference>
<dbReference type="EMBL" id="LN871598">
    <property type="protein sequence ID" value="SJK86421.1"/>
    <property type="molecule type" value="Genomic_DNA"/>
</dbReference>
<dbReference type="InterPro" id="IPR002109">
    <property type="entry name" value="Glutaredoxin"/>
</dbReference>
<name>A0A1R4ABM3_BABMR</name>
<evidence type="ECO:0000256" key="4">
    <source>
        <dbReference type="ARBA" id="ARBA00023014"/>
    </source>
</evidence>
<keyword evidence="3" id="KW-0408">Iron</keyword>
<dbReference type="GO" id="GO:0046872">
    <property type="term" value="F:metal ion binding"/>
    <property type="evidence" value="ECO:0007669"/>
    <property type="project" value="UniProtKB-KW"/>
</dbReference>
<dbReference type="Proteomes" id="UP000002899">
    <property type="component" value="Chromosome III"/>
</dbReference>
<keyword evidence="1" id="KW-0001">2Fe-2S</keyword>
<evidence type="ECO:0000256" key="3">
    <source>
        <dbReference type="ARBA" id="ARBA00023004"/>
    </source>
</evidence>
<reference evidence="7 8" key="1">
    <citation type="journal article" date="2012" name="Nucleic Acids Res.">
        <title>Sequencing of the smallest Apicomplexan genome from the human pathogen Babesia microti.</title>
        <authorList>
            <person name="Cornillot E."/>
            <person name="Hadj-Kaddour K."/>
            <person name="Dassouli A."/>
            <person name="Noel B."/>
            <person name="Ranwez V."/>
            <person name="Vacherie B."/>
            <person name="Augagneur Y."/>
            <person name="Bres V."/>
            <person name="Duclos A."/>
            <person name="Randazzo S."/>
            <person name="Carcy B."/>
            <person name="Debierre-Grockiego F."/>
            <person name="Delbecq S."/>
            <person name="Moubri-Menage K."/>
            <person name="Shams-Eldin H."/>
            <person name="Usmani-Brown S."/>
            <person name="Bringaud F."/>
            <person name="Wincker P."/>
            <person name="Vivares C.P."/>
            <person name="Schwarz R.T."/>
            <person name="Schetters T.P."/>
            <person name="Krause P.J."/>
            <person name="Gorenflot A."/>
            <person name="Berry V."/>
            <person name="Barbe V."/>
            <person name="Ben Mamoun C."/>
        </authorList>
    </citation>
    <scope>NUCLEOTIDE SEQUENCE [LARGE SCALE GENOMIC DNA]</scope>
    <source>
        <strain evidence="7 8">RI</strain>
    </source>
</reference>
<reference evidence="7 8" key="2">
    <citation type="journal article" date="2013" name="PLoS ONE">
        <title>Whole genome mapping and re-organization of the nuclear and mitochondrial genomes of Babesia microti isolates.</title>
        <authorList>
            <person name="Cornillot E."/>
            <person name="Dassouli A."/>
            <person name="Garg A."/>
            <person name="Pachikara N."/>
            <person name="Randazzo S."/>
            <person name="Depoix D."/>
            <person name="Carcy B."/>
            <person name="Delbecq S."/>
            <person name="Frutos R."/>
            <person name="Silva J.C."/>
            <person name="Sutton R."/>
            <person name="Krause P.J."/>
            <person name="Mamoun C.B."/>
        </authorList>
    </citation>
    <scope>NUCLEOTIDE SEQUENCE [LARGE SCALE GENOMIC DNA]</scope>
    <source>
        <strain evidence="7 8">RI</strain>
    </source>
</reference>
<dbReference type="PANTHER" id="PTHR10293">
    <property type="entry name" value="GLUTAREDOXIN FAMILY MEMBER"/>
    <property type="match status" value="1"/>
</dbReference>
<accession>A0A1R4ABM3</accession>
<keyword evidence="8" id="KW-1185">Reference proteome</keyword>
<dbReference type="CDD" id="cd03028">
    <property type="entry name" value="GRX_PICOT_like"/>
    <property type="match status" value="1"/>
</dbReference>
<evidence type="ECO:0000256" key="2">
    <source>
        <dbReference type="ARBA" id="ARBA00022723"/>
    </source>
</evidence>
<dbReference type="OrthoDB" id="415696at2759"/>
<dbReference type="NCBIfam" id="TIGR00365">
    <property type="entry name" value="Grx4 family monothiol glutaredoxin"/>
    <property type="match status" value="1"/>
</dbReference>
<proteinExistence type="predicted"/>
<dbReference type="InterPro" id="IPR004480">
    <property type="entry name" value="Monothiol_GRX-rel"/>
</dbReference>
<evidence type="ECO:0000256" key="5">
    <source>
        <dbReference type="ARBA" id="ARBA00023284"/>
    </source>
</evidence>
<evidence type="ECO:0000256" key="1">
    <source>
        <dbReference type="ARBA" id="ARBA00022714"/>
    </source>
</evidence>
<organism evidence="7 8">
    <name type="scientific">Babesia microti (strain RI)</name>
    <dbReference type="NCBI Taxonomy" id="1133968"/>
    <lineage>
        <taxon>Eukaryota</taxon>
        <taxon>Sar</taxon>
        <taxon>Alveolata</taxon>
        <taxon>Apicomplexa</taxon>
        <taxon>Aconoidasida</taxon>
        <taxon>Piroplasmida</taxon>
        <taxon>Babesiidae</taxon>
        <taxon>Babesia</taxon>
    </lineage>
</organism>
<keyword evidence="4" id="KW-0411">Iron-sulfur</keyword>
<dbReference type="InterPro" id="IPR036249">
    <property type="entry name" value="Thioredoxin-like_sf"/>
</dbReference>
<dbReference type="SUPFAM" id="SSF52833">
    <property type="entry name" value="Thioredoxin-like"/>
    <property type="match status" value="1"/>
</dbReference>
<protein>
    <submittedName>
        <fullName evidence="7">Glutaredoxin-like protein, putative</fullName>
    </submittedName>
</protein>